<evidence type="ECO:0000313" key="1">
    <source>
        <dbReference type="EMBL" id="QLI05757.1"/>
    </source>
</evidence>
<keyword evidence="2" id="KW-1185">Reference proteome</keyword>
<proteinExistence type="predicted"/>
<organism evidence="1 2">
    <name type="scientific">Candidatus Campylobacter infans</name>
    <dbReference type="NCBI Taxonomy" id="2561898"/>
    <lineage>
        <taxon>Bacteria</taxon>
        <taxon>Pseudomonadati</taxon>
        <taxon>Campylobacterota</taxon>
        <taxon>Epsilonproteobacteria</taxon>
        <taxon>Campylobacterales</taxon>
        <taxon>Campylobacteraceae</taxon>
        <taxon>Campylobacter</taxon>
    </lineage>
</organism>
<evidence type="ECO:0000313" key="2">
    <source>
        <dbReference type="Proteomes" id="UP000509414"/>
    </source>
</evidence>
<reference evidence="1 2" key="1">
    <citation type="submission" date="2020-02" db="EMBL/GenBank/DDBJ databases">
        <title>Complete genome sequence of the novel Campylobacter species Candidatus Campylobacter infans.</title>
        <authorList>
            <person name="Duim B."/>
            <person name="Zomer A."/>
            <person name="van der Graaf L."/>
            <person name="Wagenaar J."/>
        </authorList>
    </citation>
    <scope>NUCLEOTIDE SEQUENCE [LARGE SCALE GENOMIC DNA]</scope>
    <source>
        <strain evidence="1 2">19S00001</strain>
    </source>
</reference>
<protein>
    <submittedName>
        <fullName evidence="1">Uncharacterized protein</fullName>
    </submittedName>
</protein>
<accession>A0A7H9CI10</accession>
<dbReference type="RefSeq" id="WP_179974934.1">
    <property type="nucleotide sequence ID" value="NZ_CP049075.1"/>
</dbReference>
<gene>
    <name evidence="1" type="ORF">CINF_1271</name>
</gene>
<dbReference type="Proteomes" id="UP000509414">
    <property type="component" value="Chromosome"/>
</dbReference>
<sequence>MKNANFFKQNLIESELLKSSLKMLYKCDEERFLNILNNESFILNNSLANKNNADSDEVFFVKCCRKFNRRKKLFTQEAQDKIDEFASLYNRSLYENEISVIKQLSITIWTSFAAFIKDVDDYFDARLQCVYDYDKNLSNELKDEMTRFRRDFAKYVNNLDYCFYDCGNIYRNFSINENRANVVEAIKQVKDFIATLKAKFSQEFKKNEWLNEALSDIDDFANKMLKRAQYRLIDNTINFDWAYDNNKVERTSYFKEREI</sequence>
<dbReference type="KEGG" id="cinf:CINF_1271"/>
<dbReference type="AlphaFoldDB" id="A0A7H9CI10"/>
<dbReference type="EMBL" id="CP049075">
    <property type="protein sequence ID" value="QLI05757.1"/>
    <property type="molecule type" value="Genomic_DNA"/>
</dbReference>
<name>A0A7H9CI10_9BACT</name>